<dbReference type="GO" id="GO:0051539">
    <property type="term" value="F:4 iron, 4 sulfur cluster binding"/>
    <property type="evidence" value="ECO:0007669"/>
    <property type="project" value="TreeGrafter"/>
</dbReference>
<keyword evidence="2" id="KW-0547">Nucleotide-binding</keyword>
<evidence type="ECO:0000256" key="5">
    <source>
        <dbReference type="ARBA" id="ARBA00023014"/>
    </source>
</evidence>
<protein>
    <recommendedName>
        <fullName evidence="7">Iron-sulfur cluster carrier protein</fullName>
    </recommendedName>
</protein>
<dbReference type="EMBL" id="FPHC01000038">
    <property type="protein sequence ID" value="SFV55603.1"/>
    <property type="molecule type" value="Genomic_DNA"/>
</dbReference>
<dbReference type="PANTHER" id="PTHR42961">
    <property type="entry name" value="IRON-SULFUR PROTEIN NUBPL"/>
    <property type="match status" value="1"/>
</dbReference>
<proteinExistence type="inferred from homology"/>
<dbReference type="HAMAP" id="MF_02040">
    <property type="entry name" value="Mrp_NBP35"/>
    <property type="match status" value="1"/>
</dbReference>
<dbReference type="CDD" id="cd02037">
    <property type="entry name" value="Mrp_NBP35"/>
    <property type="match status" value="1"/>
</dbReference>
<keyword evidence="1" id="KW-0479">Metal-binding</keyword>
<accession>A0A1W1BQ03</accession>
<evidence type="ECO:0000256" key="2">
    <source>
        <dbReference type="ARBA" id="ARBA00022741"/>
    </source>
</evidence>
<dbReference type="PROSITE" id="PS01215">
    <property type="entry name" value="MRP"/>
    <property type="match status" value="1"/>
</dbReference>
<keyword evidence="5" id="KW-0411">Iron-sulfur</keyword>
<dbReference type="AlphaFoldDB" id="A0A1W1BQ03"/>
<dbReference type="InterPro" id="IPR044304">
    <property type="entry name" value="NUBPL-like"/>
</dbReference>
<evidence type="ECO:0000313" key="6">
    <source>
        <dbReference type="EMBL" id="SFV55603.1"/>
    </source>
</evidence>
<dbReference type="GO" id="GO:0140663">
    <property type="term" value="F:ATP-dependent FeS chaperone activity"/>
    <property type="evidence" value="ECO:0007669"/>
    <property type="project" value="InterPro"/>
</dbReference>
<dbReference type="PANTHER" id="PTHR42961:SF2">
    <property type="entry name" value="IRON-SULFUR PROTEIN NUBPL"/>
    <property type="match status" value="1"/>
</dbReference>
<dbReference type="GO" id="GO:0016226">
    <property type="term" value="P:iron-sulfur cluster assembly"/>
    <property type="evidence" value="ECO:0007669"/>
    <property type="project" value="InterPro"/>
</dbReference>
<dbReference type="SUPFAM" id="SSF52540">
    <property type="entry name" value="P-loop containing nucleoside triphosphate hydrolases"/>
    <property type="match status" value="1"/>
</dbReference>
<sequence length="262" mass="28599">MRENSISDTKNIIAITSGKGGVGKSTISVNLSIALAQLGYSVALLDADIYGPDTPRMLNISDNILKWNSQDKIIPSENFGIKLMSVGLTTPNSDTPLVWRSSVAVSAIKQFLDDVEWGELDFLIIDMPPGTGDIQLTISQELPLSRAIIITTPQPVSTDDASRAIAMYQDIGIDIIGVIENMSYFIAPDTGIRYNIFGENGGKILSDRYNIPLLGQIPIDIDIRKASDSGLPTISLGKDSTKLYYQNIIKELLHRVEELDSI</sequence>
<name>A0A1W1BQ03_9ZZZZ</name>
<dbReference type="InterPro" id="IPR019591">
    <property type="entry name" value="Mrp/NBP35_ATP-bd"/>
</dbReference>
<dbReference type="FunFam" id="3.40.50.300:FF:001119">
    <property type="entry name" value="Iron-sulfur cluster carrier protein"/>
    <property type="match status" value="1"/>
</dbReference>
<evidence type="ECO:0000256" key="4">
    <source>
        <dbReference type="ARBA" id="ARBA00023004"/>
    </source>
</evidence>
<dbReference type="InterPro" id="IPR000808">
    <property type="entry name" value="Mrp-like_CS"/>
</dbReference>
<organism evidence="6">
    <name type="scientific">hydrothermal vent metagenome</name>
    <dbReference type="NCBI Taxonomy" id="652676"/>
    <lineage>
        <taxon>unclassified sequences</taxon>
        <taxon>metagenomes</taxon>
        <taxon>ecological metagenomes</taxon>
    </lineage>
</organism>
<dbReference type="GO" id="GO:0046872">
    <property type="term" value="F:metal ion binding"/>
    <property type="evidence" value="ECO:0007669"/>
    <property type="project" value="UniProtKB-KW"/>
</dbReference>
<keyword evidence="3" id="KW-0067">ATP-binding</keyword>
<keyword evidence="4" id="KW-0408">Iron</keyword>
<evidence type="ECO:0008006" key="7">
    <source>
        <dbReference type="Google" id="ProtNLM"/>
    </source>
</evidence>
<dbReference type="Gene3D" id="3.40.50.300">
    <property type="entry name" value="P-loop containing nucleotide triphosphate hydrolases"/>
    <property type="match status" value="1"/>
</dbReference>
<reference evidence="6" key="1">
    <citation type="submission" date="2016-10" db="EMBL/GenBank/DDBJ databases">
        <authorList>
            <person name="de Groot N.N."/>
        </authorList>
    </citation>
    <scope>NUCLEOTIDE SEQUENCE</scope>
</reference>
<gene>
    <name evidence="6" type="ORF">MNB_SV-6-637</name>
</gene>
<dbReference type="Pfam" id="PF10609">
    <property type="entry name" value="ParA"/>
    <property type="match status" value="1"/>
</dbReference>
<evidence type="ECO:0000256" key="1">
    <source>
        <dbReference type="ARBA" id="ARBA00022723"/>
    </source>
</evidence>
<dbReference type="GO" id="GO:0005524">
    <property type="term" value="F:ATP binding"/>
    <property type="evidence" value="ECO:0007669"/>
    <property type="project" value="UniProtKB-KW"/>
</dbReference>
<dbReference type="InterPro" id="IPR027417">
    <property type="entry name" value="P-loop_NTPase"/>
</dbReference>
<evidence type="ECO:0000256" key="3">
    <source>
        <dbReference type="ARBA" id="ARBA00022840"/>
    </source>
</evidence>
<dbReference type="InterPro" id="IPR033756">
    <property type="entry name" value="YlxH/NBP35"/>
</dbReference>